<dbReference type="InterPro" id="IPR005467">
    <property type="entry name" value="His_kinase_dom"/>
</dbReference>
<dbReference type="InterPro" id="IPR003660">
    <property type="entry name" value="HAMP_dom"/>
</dbReference>
<keyword evidence="8" id="KW-0547">Nucleotide-binding</keyword>
<comment type="caution">
    <text evidence="18">The sequence shown here is derived from an EMBL/GenBank/DDBJ whole genome shotgun (WGS) entry which is preliminary data.</text>
</comment>
<evidence type="ECO:0000256" key="15">
    <source>
        <dbReference type="SAM" id="Phobius"/>
    </source>
</evidence>
<keyword evidence="4" id="KW-1003">Cell membrane</keyword>
<evidence type="ECO:0000256" key="12">
    <source>
        <dbReference type="ARBA" id="ARBA00023012"/>
    </source>
</evidence>
<dbReference type="RefSeq" id="WP_077138474.1">
    <property type="nucleotide sequence ID" value="NZ_CABKVM010000012.1"/>
</dbReference>
<dbReference type="Pfam" id="PF00512">
    <property type="entry name" value="HisKA"/>
    <property type="match status" value="1"/>
</dbReference>
<feature type="domain" description="Histidine kinase" evidence="16">
    <location>
        <begin position="310"/>
        <end position="527"/>
    </location>
</feature>
<evidence type="ECO:0000256" key="11">
    <source>
        <dbReference type="ARBA" id="ARBA00022989"/>
    </source>
</evidence>
<dbReference type="SUPFAM" id="SSF55874">
    <property type="entry name" value="ATPase domain of HSP90 chaperone/DNA topoisomerase II/histidine kinase"/>
    <property type="match status" value="1"/>
</dbReference>
<name>A0A4R1QKF2_9FIRM</name>
<dbReference type="SMART" id="SM00304">
    <property type="entry name" value="HAMP"/>
    <property type="match status" value="1"/>
</dbReference>
<feature type="transmembrane region" description="Helical" evidence="15">
    <location>
        <begin position="12"/>
        <end position="38"/>
    </location>
</feature>
<evidence type="ECO:0000256" key="10">
    <source>
        <dbReference type="ARBA" id="ARBA00022840"/>
    </source>
</evidence>
<dbReference type="GO" id="GO:0005524">
    <property type="term" value="F:ATP binding"/>
    <property type="evidence" value="ECO:0007669"/>
    <property type="project" value="UniProtKB-KW"/>
</dbReference>
<dbReference type="PRINTS" id="PR00344">
    <property type="entry name" value="BCTRLSENSOR"/>
</dbReference>
<keyword evidence="14" id="KW-0175">Coiled coil</keyword>
<evidence type="ECO:0000256" key="1">
    <source>
        <dbReference type="ARBA" id="ARBA00000085"/>
    </source>
</evidence>
<keyword evidence="11 15" id="KW-1133">Transmembrane helix</keyword>
<accession>A0A4R1QKF2</accession>
<dbReference type="CDD" id="cd00075">
    <property type="entry name" value="HATPase"/>
    <property type="match status" value="1"/>
</dbReference>
<dbReference type="InterPro" id="IPR050398">
    <property type="entry name" value="HssS/ArlS-like"/>
</dbReference>
<evidence type="ECO:0000256" key="6">
    <source>
        <dbReference type="ARBA" id="ARBA00022679"/>
    </source>
</evidence>
<dbReference type="Proteomes" id="UP000295184">
    <property type="component" value="Unassembled WGS sequence"/>
</dbReference>
<keyword evidence="12" id="KW-0902">Two-component regulatory system</keyword>
<keyword evidence="13 15" id="KW-0472">Membrane</keyword>
<comment type="catalytic activity">
    <reaction evidence="1">
        <text>ATP + protein L-histidine = ADP + protein N-phospho-L-histidine.</text>
        <dbReference type="EC" id="2.7.13.3"/>
    </reaction>
</comment>
<dbReference type="Gene3D" id="1.10.287.130">
    <property type="match status" value="1"/>
</dbReference>
<feature type="transmembrane region" description="Helical" evidence="15">
    <location>
        <begin position="218"/>
        <end position="241"/>
    </location>
</feature>
<sequence>MKRWKRTKSSYFSVLLRSFAIFTLLLVVVAVVLLFWALQDSSRTVISLSDRDLSEYDSLLESGKYDQFPTRTLLGRTGSIAVVDENGTVLFSDEKRSDFSAEELACIPLQGQYIYPTVTYWYDEQGRQMTLVANDGFSSVSYQTPVVLDADHKILYGSIPGMDSDTLSDEAYGYLTQTLPYGYYIWKHPFQSADGQARWLILYEQILRNEEYAHLSMVWSRTLILFLGLYVLVLLAMALWLSRKVCGPLKRLEKGFTELAQRNDPEPIQCRGPREFEQICSAFNQLSAQLAESERQRKALEDNRQKLLADISHDLKTPITVIRGYAKAICDGLIPPEKQPEYLDTIYQKSTRLTGLIDTFHEYSKLEHPQFTLQIKRLDLCEVLREYLASKYNELELGGFVPEIEISDESIWCMLDKTAFLRVLENIVSNAVKHNPAGTSLFFELHREENQAVLDLADNGVGIPPEIADCIFDPFVVGDESRGTRQGSGLGLAISHKIVTAHGGTIQLVQPPSPGRSTQFRLTIPLA</sequence>
<protein>
    <recommendedName>
        <fullName evidence="3">histidine kinase</fullName>
        <ecNumber evidence="3">2.7.13.3</ecNumber>
    </recommendedName>
</protein>
<dbReference type="InterPro" id="IPR036097">
    <property type="entry name" value="HisK_dim/P_sf"/>
</dbReference>
<dbReference type="PANTHER" id="PTHR45528:SF1">
    <property type="entry name" value="SENSOR HISTIDINE KINASE CPXA"/>
    <property type="match status" value="1"/>
</dbReference>
<dbReference type="CDD" id="cd00082">
    <property type="entry name" value="HisKA"/>
    <property type="match status" value="1"/>
</dbReference>
<proteinExistence type="predicted"/>
<gene>
    <name evidence="18" type="ORF">EDD77_1362</name>
</gene>
<keyword evidence="5" id="KW-0597">Phosphoprotein</keyword>
<dbReference type="AlphaFoldDB" id="A0A4R1QKF2"/>
<evidence type="ECO:0000256" key="14">
    <source>
        <dbReference type="SAM" id="Coils"/>
    </source>
</evidence>
<dbReference type="PROSITE" id="PS50109">
    <property type="entry name" value="HIS_KIN"/>
    <property type="match status" value="1"/>
</dbReference>
<dbReference type="CDD" id="cd06225">
    <property type="entry name" value="HAMP"/>
    <property type="match status" value="1"/>
</dbReference>
<keyword evidence="6" id="KW-0808">Transferase</keyword>
<keyword evidence="10" id="KW-0067">ATP-binding</keyword>
<evidence type="ECO:0000256" key="7">
    <source>
        <dbReference type="ARBA" id="ARBA00022692"/>
    </source>
</evidence>
<dbReference type="SMART" id="SM00387">
    <property type="entry name" value="HATPase_c"/>
    <property type="match status" value="1"/>
</dbReference>
<dbReference type="SUPFAM" id="SSF47384">
    <property type="entry name" value="Homodimeric domain of signal transducing histidine kinase"/>
    <property type="match status" value="1"/>
</dbReference>
<evidence type="ECO:0000256" key="3">
    <source>
        <dbReference type="ARBA" id="ARBA00012438"/>
    </source>
</evidence>
<evidence type="ECO:0000256" key="2">
    <source>
        <dbReference type="ARBA" id="ARBA00004651"/>
    </source>
</evidence>
<dbReference type="PROSITE" id="PS50885">
    <property type="entry name" value="HAMP"/>
    <property type="match status" value="1"/>
</dbReference>
<dbReference type="Gene3D" id="3.30.565.10">
    <property type="entry name" value="Histidine kinase-like ATPase, C-terminal domain"/>
    <property type="match status" value="1"/>
</dbReference>
<feature type="coiled-coil region" evidence="14">
    <location>
        <begin position="283"/>
        <end position="310"/>
    </location>
</feature>
<reference evidence="18 19" key="1">
    <citation type="submission" date="2019-03" db="EMBL/GenBank/DDBJ databases">
        <title>Genomic Encyclopedia of Type Strains, Phase IV (KMG-IV): sequencing the most valuable type-strain genomes for metagenomic binning, comparative biology and taxonomic classification.</title>
        <authorList>
            <person name="Goeker M."/>
        </authorList>
    </citation>
    <scope>NUCLEOTIDE SEQUENCE [LARGE SCALE GENOMIC DNA]</scope>
    <source>
        <strain evidence="18 19">DSM 100451</strain>
    </source>
</reference>
<evidence type="ECO:0000256" key="13">
    <source>
        <dbReference type="ARBA" id="ARBA00023136"/>
    </source>
</evidence>
<keyword evidence="7 15" id="KW-0812">Transmembrane</keyword>
<dbReference type="InterPro" id="IPR003661">
    <property type="entry name" value="HisK_dim/P_dom"/>
</dbReference>
<evidence type="ECO:0000256" key="9">
    <source>
        <dbReference type="ARBA" id="ARBA00022777"/>
    </source>
</evidence>
<dbReference type="EC" id="2.7.13.3" evidence="3"/>
<evidence type="ECO:0000313" key="19">
    <source>
        <dbReference type="Proteomes" id="UP000295184"/>
    </source>
</evidence>
<dbReference type="OrthoDB" id="335833at2"/>
<dbReference type="GO" id="GO:0005886">
    <property type="term" value="C:plasma membrane"/>
    <property type="evidence" value="ECO:0007669"/>
    <property type="project" value="UniProtKB-SubCell"/>
</dbReference>
<evidence type="ECO:0000259" key="16">
    <source>
        <dbReference type="PROSITE" id="PS50109"/>
    </source>
</evidence>
<dbReference type="InterPro" id="IPR004358">
    <property type="entry name" value="Sig_transdc_His_kin-like_C"/>
</dbReference>
<dbReference type="Pfam" id="PF02518">
    <property type="entry name" value="HATPase_c"/>
    <property type="match status" value="1"/>
</dbReference>
<keyword evidence="9 18" id="KW-0418">Kinase</keyword>
<evidence type="ECO:0000256" key="5">
    <source>
        <dbReference type="ARBA" id="ARBA00022553"/>
    </source>
</evidence>
<dbReference type="STRING" id="1650663.GCA_001486665_00550"/>
<feature type="domain" description="HAMP" evidence="17">
    <location>
        <begin position="243"/>
        <end position="295"/>
    </location>
</feature>
<evidence type="ECO:0000259" key="17">
    <source>
        <dbReference type="PROSITE" id="PS50885"/>
    </source>
</evidence>
<dbReference type="GO" id="GO:0000155">
    <property type="term" value="F:phosphorelay sensor kinase activity"/>
    <property type="evidence" value="ECO:0007669"/>
    <property type="project" value="InterPro"/>
</dbReference>
<dbReference type="SMART" id="SM00388">
    <property type="entry name" value="HisKA"/>
    <property type="match status" value="1"/>
</dbReference>
<comment type="subcellular location">
    <subcellularLocation>
        <location evidence="2">Cell membrane</location>
        <topology evidence="2">Multi-pass membrane protein</topology>
    </subcellularLocation>
</comment>
<dbReference type="EMBL" id="SLUM01000036">
    <property type="protein sequence ID" value="TCL53363.1"/>
    <property type="molecule type" value="Genomic_DNA"/>
</dbReference>
<evidence type="ECO:0000256" key="8">
    <source>
        <dbReference type="ARBA" id="ARBA00022741"/>
    </source>
</evidence>
<evidence type="ECO:0000313" key="18">
    <source>
        <dbReference type="EMBL" id="TCL53363.1"/>
    </source>
</evidence>
<evidence type="ECO:0000256" key="4">
    <source>
        <dbReference type="ARBA" id="ARBA00022475"/>
    </source>
</evidence>
<organism evidence="18 19">
    <name type="scientific">Allofournierella massiliensis</name>
    <dbReference type="NCBI Taxonomy" id="1650663"/>
    <lineage>
        <taxon>Bacteria</taxon>
        <taxon>Bacillati</taxon>
        <taxon>Bacillota</taxon>
        <taxon>Clostridia</taxon>
        <taxon>Eubacteriales</taxon>
        <taxon>Oscillospiraceae</taxon>
        <taxon>Allofournierella</taxon>
    </lineage>
</organism>
<dbReference type="InterPro" id="IPR036890">
    <property type="entry name" value="HATPase_C_sf"/>
</dbReference>
<dbReference type="PANTHER" id="PTHR45528">
    <property type="entry name" value="SENSOR HISTIDINE KINASE CPXA"/>
    <property type="match status" value="1"/>
</dbReference>
<dbReference type="InterPro" id="IPR003594">
    <property type="entry name" value="HATPase_dom"/>
</dbReference>
<dbReference type="Gene3D" id="6.10.340.10">
    <property type="match status" value="1"/>
</dbReference>